<keyword evidence="2 6" id="KW-0805">Transcription regulation</keyword>
<dbReference type="InterPro" id="IPR014284">
    <property type="entry name" value="RNA_pol_sigma-70_dom"/>
</dbReference>
<reference evidence="10" key="1">
    <citation type="submission" date="2016-11" db="EMBL/GenBank/DDBJ databases">
        <authorList>
            <person name="Varghese N."/>
            <person name="Submissions S."/>
        </authorList>
    </citation>
    <scope>NUCLEOTIDE SEQUENCE [LARGE SCALE GENOMIC DNA]</scope>
    <source>
        <strain evidence="10">DSM 12395</strain>
    </source>
</reference>
<dbReference type="SUPFAM" id="SSF88659">
    <property type="entry name" value="Sigma3 and sigma4 domains of RNA polymerase sigma factors"/>
    <property type="match status" value="1"/>
</dbReference>
<evidence type="ECO:0000256" key="6">
    <source>
        <dbReference type="RuleBase" id="RU000716"/>
    </source>
</evidence>
<keyword evidence="4 6" id="KW-0238">DNA-binding</keyword>
<gene>
    <name evidence="9" type="ORF">SAMN02745133_00099</name>
</gene>
<dbReference type="GO" id="GO:0006950">
    <property type="term" value="P:response to stress"/>
    <property type="evidence" value="ECO:0007669"/>
    <property type="project" value="UniProtKB-ARBA"/>
</dbReference>
<comment type="similarity">
    <text evidence="1 6">Belongs to the sigma-70 factor family. ECF subfamily.</text>
</comment>
<evidence type="ECO:0000313" key="9">
    <source>
        <dbReference type="EMBL" id="SHE30849.1"/>
    </source>
</evidence>
<organism evidence="9 10">
    <name type="scientific">Desulforamulus putei DSM 12395</name>
    <dbReference type="NCBI Taxonomy" id="1121429"/>
    <lineage>
        <taxon>Bacteria</taxon>
        <taxon>Bacillati</taxon>
        <taxon>Bacillota</taxon>
        <taxon>Clostridia</taxon>
        <taxon>Eubacteriales</taxon>
        <taxon>Peptococcaceae</taxon>
        <taxon>Desulforamulus</taxon>
    </lineage>
</organism>
<dbReference type="InterPro" id="IPR013325">
    <property type="entry name" value="RNA_pol_sigma_r2"/>
</dbReference>
<evidence type="ECO:0000313" key="10">
    <source>
        <dbReference type="Proteomes" id="UP000184148"/>
    </source>
</evidence>
<dbReference type="STRING" id="1121429.SAMN02745133_00099"/>
<dbReference type="PANTHER" id="PTHR43133">
    <property type="entry name" value="RNA POLYMERASE ECF-TYPE SIGMA FACTO"/>
    <property type="match status" value="1"/>
</dbReference>
<dbReference type="InterPro" id="IPR000838">
    <property type="entry name" value="RNA_pol_sigma70_ECF_CS"/>
</dbReference>
<keyword evidence="5 6" id="KW-0804">Transcription</keyword>
<dbReference type="SUPFAM" id="SSF88946">
    <property type="entry name" value="Sigma2 domain of RNA polymerase sigma factors"/>
    <property type="match status" value="1"/>
</dbReference>
<dbReference type="Proteomes" id="UP000184148">
    <property type="component" value="Unassembled WGS sequence"/>
</dbReference>
<dbReference type="RefSeq" id="WP_073234027.1">
    <property type="nucleotide sequence ID" value="NZ_FQUY01000001.1"/>
</dbReference>
<evidence type="ECO:0000259" key="8">
    <source>
        <dbReference type="Pfam" id="PF08281"/>
    </source>
</evidence>
<accession>A0A1M4SF72</accession>
<dbReference type="Pfam" id="PF04542">
    <property type="entry name" value="Sigma70_r2"/>
    <property type="match status" value="1"/>
</dbReference>
<proteinExistence type="inferred from homology"/>
<evidence type="ECO:0000256" key="5">
    <source>
        <dbReference type="ARBA" id="ARBA00023163"/>
    </source>
</evidence>
<dbReference type="Gene3D" id="1.10.10.10">
    <property type="entry name" value="Winged helix-like DNA-binding domain superfamily/Winged helix DNA-binding domain"/>
    <property type="match status" value="1"/>
</dbReference>
<dbReference type="GO" id="GO:0006352">
    <property type="term" value="P:DNA-templated transcription initiation"/>
    <property type="evidence" value="ECO:0007669"/>
    <property type="project" value="InterPro"/>
</dbReference>
<evidence type="ECO:0000256" key="2">
    <source>
        <dbReference type="ARBA" id="ARBA00023015"/>
    </source>
</evidence>
<dbReference type="GO" id="GO:0003677">
    <property type="term" value="F:DNA binding"/>
    <property type="evidence" value="ECO:0007669"/>
    <property type="project" value="UniProtKB-KW"/>
</dbReference>
<evidence type="ECO:0000256" key="3">
    <source>
        <dbReference type="ARBA" id="ARBA00023082"/>
    </source>
</evidence>
<name>A0A1M4SF72_9FIRM</name>
<dbReference type="InterPro" id="IPR007627">
    <property type="entry name" value="RNA_pol_sigma70_r2"/>
</dbReference>
<sequence>MVEVSLIEQLQRGDIKAFEKLVESTRQRGLNIAYGILQDPQDAEEILQEAYLQVYHHIGQLKAPETFRSWFGKIVTHLALRRAKEKGRFKTIPLEDLPAAGCSITEGPEYFLLKKEKQVHVAQTLKTLPDEYRAALILREWEDYSYQEISEVLDIPLGTVKSRIYCARKLLSKKLIEGGC</sequence>
<dbReference type="OrthoDB" id="2080364at2"/>
<dbReference type="EMBL" id="FQUY01000001">
    <property type="protein sequence ID" value="SHE30849.1"/>
    <property type="molecule type" value="Genomic_DNA"/>
</dbReference>
<dbReference type="PROSITE" id="PS01063">
    <property type="entry name" value="SIGMA70_ECF"/>
    <property type="match status" value="1"/>
</dbReference>
<dbReference type="NCBIfam" id="TIGR02937">
    <property type="entry name" value="sigma70-ECF"/>
    <property type="match status" value="1"/>
</dbReference>
<evidence type="ECO:0000256" key="4">
    <source>
        <dbReference type="ARBA" id="ARBA00023125"/>
    </source>
</evidence>
<dbReference type="Pfam" id="PF08281">
    <property type="entry name" value="Sigma70_r4_2"/>
    <property type="match status" value="1"/>
</dbReference>
<evidence type="ECO:0000256" key="1">
    <source>
        <dbReference type="ARBA" id="ARBA00010641"/>
    </source>
</evidence>
<dbReference type="GO" id="GO:0016987">
    <property type="term" value="F:sigma factor activity"/>
    <property type="evidence" value="ECO:0007669"/>
    <property type="project" value="UniProtKB-KW"/>
</dbReference>
<protein>
    <recommendedName>
        <fullName evidence="6">RNA polymerase sigma factor</fullName>
    </recommendedName>
</protein>
<dbReference type="InterPro" id="IPR036388">
    <property type="entry name" value="WH-like_DNA-bd_sf"/>
</dbReference>
<feature type="domain" description="RNA polymerase sigma factor 70 region 4 type 2" evidence="8">
    <location>
        <begin position="122"/>
        <end position="171"/>
    </location>
</feature>
<dbReference type="InterPro" id="IPR039425">
    <property type="entry name" value="RNA_pol_sigma-70-like"/>
</dbReference>
<keyword evidence="10" id="KW-1185">Reference proteome</keyword>
<evidence type="ECO:0000259" key="7">
    <source>
        <dbReference type="Pfam" id="PF04542"/>
    </source>
</evidence>
<dbReference type="AlphaFoldDB" id="A0A1M4SF72"/>
<dbReference type="Gene3D" id="1.10.1740.10">
    <property type="match status" value="1"/>
</dbReference>
<dbReference type="InterPro" id="IPR013324">
    <property type="entry name" value="RNA_pol_sigma_r3/r4-like"/>
</dbReference>
<feature type="domain" description="RNA polymerase sigma-70 region 2" evidence="7">
    <location>
        <begin position="21"/>
        <end position="88"/>
    </location>
</feature>
<dbReference type="CDD" id="cd06171">
    <property type="entry name" value="Sigma70_r4"/>
    <property type="match status" value="1"/>
</dbReference>
<keyword evidence="3 6" id="KW-0731">Sigma factor</keyword>
<dbReference type="PANTHER" id="PTHR43133:SF51">
    <property type="entry name" value="RNA POLYMERASE SIGMA FACTOR"/>
    <property type="match status" value="1"/>
</dbReference>
<dbReference type="InterPro" id="IPR013249">
    <property type="entry name" value="RNA_pol_sigma70_r4_t2"/>
</dbReference>